<dbReference type="AlphaFoldDB" id="A0A4Q4R9D2"/>
<evidence type="ECO:0000313" key="1">
    <source>
        <dbReference type="EMBL" id="RYO53062.1"/>
    </source>
</evidence>
<organism evidence="1 2">
    <name type="scientific">Alternaria arborescens</name>
    <dbReference type="NCBI Taxonomy" id="156630"/>
    <lineage>
        <taxon>Eukaryota</taxon>
        <taxon>Fungi</taxon>
        <taxon>Dikarya</taxon>
        <taxon>Ascomycota</taxon>
        <taxon>Pezizomycotina</taxon>
        <taxon>Dothideomycetes</taxon>
        <taxon>Pleosporomycetidae</taxon>
        <taxon>Pleosporales</taxon>
        <taxon>Pleosporineae</taxon>
        <taxon>Pleosporaceae</taxon>
        <taxon>Alternaria</taxon>
        <taxon>Alternaria sect. Alternaria</taxon>
    </lineage>
</organism>
<keyword evidence="2" id="KW-1185">Reference proteome</keyword>
<proteinExistence type="predicted"/>
<gene>
    <name evidence="1" type="ORF">AA0113_g9499</name>
</gene>
<dbReference type="OrthoDB" id="3735253at2759"/>
<protein>
    <submittedName>
        <fullName evidence="1">Uncharacterized protein</fullName>
    </submittedName>
</protein>
<reference evidence="2" key="1">
    <citation type="journal article" date="2019" name="bioRxiv">
        <title>Genomics, evolutionary history and diagnostics of the Alternaria alternata species group including apple and Asian pear pathotypes.</title>
        <authorList>
            <person name="Armitage A.D."/>
            <person name="Cockerton H.M."/>
            <person name="Sreenivasaprasad S."/>
            <person name="Woodhall J.W."/>
            <person name="Lane C.R."/>
            <person name="Harrison R.J."/>
            <person name="Clarkson J.P."/>
        </authorList>
    </citation>
    <scope>NUCLEOTIDE SEQUENCE [LARGE SCALE GENOMIC DNA]</scope>
    <source>
        <strain evidence="2">RGR 97.0016</strain>
    </source>
</reference>
<dbReference type="Proteomes" id="UP000293823">
    <property type="component" value="Unassembled WGS sequence"/>
</dbReference>
<evidence type="ECO:0000313" key="2">
    <source>
        <dbReference type="Proteomes" id="UP000293823"/>
    </source>
</evidence>
<name>A0A4Q4R9D2_9PLEO</name>
<dbReference type="EMBL" id="PEJP01000043">
    <property type="protein sequence ID" value="RYO53062.1"/>
    <property type="molecule type" value="Genomic_DNA"/>
</dbReference>
<sequence>MANITSATQDGARFTKPADWALHMVTASLKFSRSKDAPVSLYTTPDTGRLDVLNVLNWHEAHNDYEWPDFIQLGHDFTQAMRFRRGLVNDVFLALEKAGVIKITGEPGVLGTPQSSVVKRRAGVSVAMRMSERKRHCSRESSSNEIASDKEIPYYETDRFLAKSMRCLIEYAGFPVDDCIAGLEEGDHLSEENLANTIKDLVAQVWNAEDDPRSMKRVGNIAFSKSGSEQAPRISSPEL</sequence>
<comment type="caution">
    <text evidence="1">The sequence shown here is derived from an EMBL/GenBank/DDBJ whole genome shotgun (WGS) entry which is preliminary data.</text>
</comment>
<accession>A0A4Q4R9D2</accession>